<accession>A0A9P4NCY8</accession>
<dbReference type="GO" id="GO:0042542">
    <property type="term" value="P:response to hydrogen peroxide"/>
    <property type="evidence" value="ECO:0007669"/>
    <property type="project" value="TreeGrafter"/>
</dbReference>
<protein>
    <submittedName>
        <fullName evidence="2">Catalase domain-containing protein</fullName>
    </submittedName>
</protein>
<gene>
    <name evidence="2" type="ORF">CC78DRAFT_506340</name>
</gene>
<dbReference type="InterPro" id="IPR020835">
    <property type="entry name" value="Catalase_sf"/>
</dbReference>
<evidence type="ECO:0000313" key="3">
    <source>
        <dbReference type="Proteomes" id="UP000800093"/>
    </source>
</evidence>
<dbReference type="InterPro" id="IPR018028">
    <property type="entry name" value="Catalase"/>
</dbReference>
<dbReference type="GO" id="GO:0005739">
    <property type="term" value="C:mitochondrion"/>
    <property type="evidence" value="ECO:0007669"/>
    <property type="project" value="TreeGrafter"/>
</dbReference>
<dbReference type="AlphaFoldDB" id="A0A9P4NCY8"/>
<dbReference type="GO" id="GO:0005777">
    <property type="term" value="C:peroxisome"/>
    <property type="evidence" value="ECO:0007669"/>
    <property type="project" value="TreeGrafter"/>
</dbReference>
<dbReference type="Gene3D" id="2.40.180.10">
    <property type="entry name" value="Catalase core domain"/>
    <property type="match status" value="1"/>
</dbReference>
<dbReference type="CDD" id="cd08153">
    <property type="entry name" value="srpA_like"/>
    <property type="match status" value="1"/>
</dbReference>
<proteinExistence type="predicted"/>
<keyword evidence="3" id="KW-1185">Reference proteome</keyword>
<dbReference type="OrthoDB" id="2379805at2759"/>
<dbReference type="Proteomes" id="UP000800093">
    <property type="component" value="Unassembled WGS sequence"/>
</dbReference>
<dbReference type="PANTHER" id="PTHR11465:SF62">
    <property type="entry name" value="CATALASE T"/>
    <property type="match status" value="1"/>
</dbReference>
<evidence type="ECO:0000259" key="1">
    <source>
        <dbReference type="SMART" id="SM01060"/>
    </source>
</evidence>
<organism evidence="2 3">
    <name type="scientific">Lojkania enalia</name>
    <dbReference type="NCBI Taxonomy" id="147567"/>
    <lineage>
        <taxon>Eukaryota</taxon>
        <taxon>Fungi</taxon>
        <taxon>Dikarya</taxon>
        <taxon>Ascomycota</taxon>
        <taxon>Pezizomycotina</taxon>
        <taxon>Dothideomycetes</taxon>
        <taxon>Pleosporomycetidae</taxon>
        <taxon>Pleosporales</taxon>
        <taxon>Pleosporales incertae sedis</taxon>
        <taxon>Lojkania</taxon>
    </lineage>
</organism>
<dbReference type="InterPro" id="IPR011614">
    <property type="entry name" value="Catalase_core"/>
</dbReference>
<dbReference type="PROSITE" id="PS51402">
    <property type="entry name" value="CATALASE_3"/>
    <property type="match status" value="1"/>
</dbReference>
<dbReference type="PANTHER" id="PTHR11465">
    <property type="entry name" value="CATALASE"/>
    <property type="match status" value="1"/>
</dbReference>
<dbReference type="EMBL" id="ML986578">
    <property type="protein sequence ID" value="KAF2270918.1"/>
    <property type="molecule type" value="Genomic_DNA"/>
</dbReference>
<dbReference type="Pfam" id="PF00199">
    <property type="entry name" value="Catalase"/>
    <property type="match status" value="1"/>
</dbReference>
<dbReference type="SMART" id="SM01060">
    <property type="entry name" value="Catalase"/>
    <property type="match status" value="1"/>
</dbReference>
<feature type="domain" description="Catalase core" evidence="1">
    <location>
        <begin position="11"/>
        <end position="316"/>
    </location>
</feature>
<dbReference type="GO" id="GO:0042744">
    <property type="term" value="P:hydrogen peroxide catabolic process"/>
    <property type="evidence" value="ECO:0007669"/>
    <property type="project" value="TreeGrafter"/>
</dbReference>
<name>A0A9P4NCY8_9PLEO</name>
<reference evidence="3" key="1">
    <citation type="journal article" date="2020" name="Stud. Mycol.">
        <title>101 Dothideomycetes genomes: A test case for predicting lifestyles and emergence of pathogens.</title>
        <authorList>
            <person name="Haridas S."/>
            <person name="Albert R."/>
            <person name="Binder M."/>
            <person name="Bloem J."/>
            <person name="LaButti K."/>
            <person name="Salamov A."/>
            <person name="Andreopoulos B."/>
            <person name="Baker S."/>
            <person name="Barry K."/>
            <person name="Bills G."/>
            <person name="Bluhm B."/>
            <person name="Cannon C."/>
            <person name="Castanera R."/>
            <person name="Culley D."/>
            <person name="Daum C."/>
            <person name="Ezra D."/>
            <person name="Gonzalez J."/>
            <person name="Henrissat B."/>
            <person name="Kuo A."/>
            <person name="Liang C."/>
            <person name="Lipzen A."/>
            <person name="Lutzoni F."/>
            <person name="Magnuson J."/>
            <person name="Mondo S."/>
            <person name="Nolan M."/>
            <person name="Ohm R."/>
            <person name="Pangilinan J."/>
            <person name="Park H.-J."/>
            <person name="Ramirez L."/>
            <person name="Alfaro M."/>
            <person name="Sun H."/>
            <person name="Tritt A."/>
            <person name="Yoshinaga Y."/>
            <person name="Zwiers L.-H."/>
            <person name="Turgeon B."/>
            <person name="Goodwin S."/>
            <person name="Spatafora J."/>
            <person name="Crous P."/>
            <person name="Grigoriev I."/>
        </authorList>
    </citation>
    <scope>NUCLEOTIDE SEQUENCE [LARGE SCALE GENOMIC DNA]</scope>
    <source>
        <strain evidence="3">CBS 304.66</strain>
    </source>
</reference>
<sequence>MPLSSDTQILETSQGLVDTLHIAAGGKHAGFRPAHAKGHLLTGTFTPTPQASTLSRAPHFNSPSTPLTIRFSSSTGLPDIPDTDPQANPRGIALRFHLPSNDSRRHHTDIIAHSTRYFPTRTGAEFLDFLKAATGPNAGEAVPAFLGNHPETVRFLQDPKPSPVSFATEQFFGVNAFQYINAEGKVTYIRNRVVPVLGLQTLSAEETAAKSSSYLFDELAKRLESAPIEFKLQAQVAEEGDVTDNATVLWPEEREIVELGTIRIEKYLSNEESLKEQKYDIFDPIPRVDGVEISDDPLLDVRANVYLISGRERRAA</sequence>
<dbReference type="SUPFAM" id="SSF56634">
    <property type="entry name" value="Heme-dependent catalase-like"/>
    <property type="match status" value="1"/>
</dbReference>
<dbReference type="PIRSF" id="PIRSF000296">
    <property type="entry name" value="SrpA"/>
    <property type="match status" value="1"/>
</dbReference>
<dbReference type="GO" id="GO:0004096">
    <property type="term" value="F:catalase activity"/>
    <property type="evidence" value="ECO:0007669"/>
    <property type="project" value="InterPro"/>
</dbReference>
<dbReference type="GO" id="GO:0020037">
    <property type="term" value="F:heme binding"/>
    <property type="evidence" value="ECO:0007669"/>
    <property type="project" value="InterPro"/>
</dbReference>
<dbReference type="InterPro" id="IPR024168">
    <property type="entry name" value="Catalase_SrpA-type_pred"/>
</dbReference>
<comment type="caution">
    <text evidence="2">The sequence shown here is derived from an EMBL/GenBank/DDBJ whole genome shotgun (WGS) entry which is preliminary data.</text>
</comment>
<dbReference type="Gene3D" id="1.20.1280.120">
    <property type="match status" value="1"/>
</dbReference>
<evidence type="ECO:0000313" key="2">
    <source>
        <dbReference type="EMBL" id="KAF2270918.1"/>
    </source>
</evidence>